<protein>
    <submittedName>
        <fullName evidence="2">Uncharacterized protein</fullName>
    </submittedName>
</protein>
<evidence type="ECO:0000313" key="3">
    <source>
        <dbReference type="Proteomes" id="UP000199412"/>
    </source>
</evidence>
<dbReference type="AlphaFoldDB" id="A0A1G7E245"/>
<gene>
    <name evidence="2" type="ORF">SAMN05421720_108137</name>
</gene>
<feature type="coiled-coil region" evidence="1">
    <location>
        <begin position="171"/>
        <end position="233"/>
    </location>
</feature>
<evidence type="ECO:0000313" key="2">
    <source>
        <dbReference type="EMBL" id="SDE57757.1"/>
    </source>
</evidence>
<evidence type="ECO:0000256" key="1">
    <source>
        <dbReference type="SAM" id="Coils"/>
    </source>
</evidence>
<organism evidence="2 3">
    <name type="scientific">Rhodospira trueperi</name>
    <dbReference type="NCBI Taxonomy" id="69960"/>
    <lineage>
        <taxon>Bacteria</taxon>
        <taxon>Pseudomonadati</taxon>
        <taxon>Pseudomonadota</taxon>
        <taxon>Alphaproteobacteria</taxon>
        <taxon>Rhodospirillales</taxon>
        <taxon>Rhodospirillaceae</taxon>
        <taxon>Rhodospira</taxon>
    </lineage>
</organism>
<reference evidence="2 3" key="1">
    <citation type="submission" date="2016-10" db="EMBL/GenBank/DDBJ databases">
        <authorList>
            <person name="de Groot N.N."/>
        </authorList>
    </citation>
    <scope>NUCLEOTIDE SEQUENCE [LARGE SCALE GENOMIC DNA]</scope>
    <source>
        <strain evidence="2 3">ATCC 700224</strain>
    </source>
</reference>
<dbReference type="Proteomes" id="UP000199412">
    <property type="component" value="Unassembled WGS sequence"/>
</dbReference>
<dbReference type="RefSeq" id="WP_092786532.1">
    <property type="nucleotide sequence ID" value="NZ_FNAP01000008.1"/>
</dbReference>
<dbReference type="STRING" id="69960.SAMN05421720_108137"/>
<dbReference type="EMBL" id="FNAP01000008">
    <property type="protein sequence ID" value="SDE57757.1"/>
    <property type="molecule type" value="Genomic_DNA"/>
</dbReference>
<proteinExistence type="predicted"/>
<keyword evidence="1" id="KW-0175">Coiled coil</keyword>
<accession>A0A1G7E245</accession>
<sequence length="296" mass="32406">MAMPADTAPPTSDATRALADGLLAALDDGHGGCLPLGDPRQPEVIRAWAELTAEIGDDALDDTLSSAVAILGADRALKRRLLDAGLMPDVPVQTSLIAGFVRMFRRIKAITAAGGLDDAALMAETRRDMRALNQQMTEALGTIRDQRAAMGRMGRILTDRERRQARTSVELSRTQDELERIRSELIDTRTALAQTEAERDDAHHAMAALRAERDDLRRDLNRTRAGVEDLKAKYLEKFALALHDLNRARALLFNDPRSTLPAMKASVAQGYYMILEDMGAGADARKVMASIRTDGF</sequence>
<name>A0A1G7E245_9PROT</name>
<dbReference type="OrthoDB" id="7353017at2"/>
<keyword evidence="3" id="KW-1185">Reference proteome</keyword>